<dbReference type="NCBIfam" id="TIGR01484">
    <property type="entry name" value="HAD-SF-IIB"/>
    <property type="match status" value="1"/>
</dbReference>
<dbReference type="InterPro" id="IPR036412">
    <property type="entry name" value="HAD-like_sf"/>
</dbReference>
<dbReference type="GO" id="GO:0000287">
    <property type="term" value="F:magnesium ion binding"/>
    <property type="evidence" value="ECO:0007669"/>
    <property type="project" value="TreeGrafter"/>
</dbReference>
<dbReference type="Gene3D" id="3.90.1070.10">
    <property type="match status" value="1"/>
</dbReference>
<dbReference type="GO" id="GO:0005829">
    <property type="term" value="C:cytosol"/>
    <property type="evidence" value="ECO:0007669"/>
    <property type="project" value="TreeGrafter"/>
</dbReference>
<sequence>MILISDVDGCLSKGRFSPFDLNALMQVKKIVDERNIDLILASGRSQAYLECLSQLLGLTTPYICENGAAIFCPQTKDYIYKPTSSHNISIINTIEAEFGNNVRFEPNKQFTVSLRLEGLGFTSIEQELSAIQSLLQSNDGLHVTHSNSAIDIMPAGCSKGIALNYLRTAKGWAADTLRGFGDSTNDLDFLKLCLVSGAPSNCNSTISSVVDYKSEFEHIHGFIDFLNHII</sequence>
<evidence type="ECO:0008006" key="3">
    <source>
        <dbReference type="Google" id="ProtNLM"/>
    </source>
</evidence>
<reference evidence="2" key="2">
    <citation type="submission" date="2019-06" db="EMBL/GenBank/DDBJ databases">
        <title>Co-occurence of chitin degradation, pigmentation and bioactivity in marine Pseudoalteromonas.</title>
        <authorList>
            <person name="Sonnenschein E.C."/>
            <person name="Bech P.K."/>
        </authorList>
    </citation>
    <scope>NUCLEOTIDE SEQUENCE [LARGE SCALE GENOMIC DNA]</scope>
    <source>
        <strain evidence="2">S2599</strain>
    </source>
</reference>
<dbReference type="EMBL" id="PNCJ01000052">
    <property type="protein sequence ID" value="TMP32050.1"/>
    <property type="molecule type" value="Genomic_DNA"/>
</dbReference>
<reference evidence="1 2" key="1">
    <citation type="submission" date="2018-01" db="EMBL/GenBank/DDBJ databases">
        <authorList>
            <person name="Paulsen S."/>
            <person name="Gram L.K."/>
        </authorList>
    </citation>
    <scope>NUCLEOTIDE SEQUENCE [LARGE SCALE GENOMIC DNA]</scope>
    <source>
        <strain evidence="1 2">S2599</strain>
    </source>
</reference>
<organism evidence="1 2">
    <name type="scientific">Pseudoalteromonas rubra</name>
    <dbReference type="NCBI Taxonomy" id="43658"/>
    <lineage>
        <taxon>Bacteria</taxon>
        <taxon>Pseudomonadati</taxon>
        <taxon>Pseudomonadota</taxon>
        <taxon>Gammaproteobacteria</taxon>
        <taxon>Alteromonadales</taxon>
        <taxon>Pseudoalteromonadaceae</taxon>
        <taxon>Pseudoalteromonas</taxon>
    </lineage>
</organism>
<dbReference type="PANTHER" id="PTHR10000">
    <property type="entry name" value="PHOSPHOSERINE PHOSPHATASE"/>
    <property type="match status" value="1"/>
</dbReference>
<dbReference type="Pfam" id="PF08282">
    <property type="entry name" value="Hydrolase_3"/>
    <property type="match status" value="2"/>
</dbReference>
<dbReference type="Proteomes" id="UP000306719">
    <property type="component" value="Unassembled WGS sequence"/>
</dbReference>
<dbReference type="GO" id="GO:0016791">
    <property type="term" value="F:phosphatase activity"/>
    <property type="evidence" value="ECO:0007669"/>
    <property type="project" value="TreeGrafter"/>
</dbReference>
<gene>
    <name evidence="1" type="ORF">CWB98_21935</name>
</gene>
<comment type="caution">
    <text evidence="1">The sequence shown here is derived from an EMBL/GenBank/DDBJ whole genome shotgun (WGS) entry which is preliminary data.</text>
</comment>
<dbReference type="SUPFAM" id="SSF56784">
    <property type="entry name" value="HAD-like"/>
    <property type="match status" value="1"/>
</dbReference>
<accession>A0A5S3WUL0</accession>
<evidence type="ECO:0000313" key="2">
    <source>
        <dbReference type="Proteomes" id="UP000306719"/>
    </source>
</evidence>
<dbReference type="PANTHER" id="PTHR10000:SF8">
    <property type="entry name" value="HAD SUPERFAMILY HYDROLASE-LIKE, TYPE 3"/>
    <property type="match status" value="1"/>
</dbReference>
<proteinExistence type="predicted"/>
<protein>
    <recommendedName>
        <fullName evidence="3">Haloacid dehalogenase</fullName>
    </recommendedName>
</protein>
<evidence type="ECO:0000313" key="1">
    <source>
        <dbReference type="EMBL" id="TMP32050.1"/>
    </source>
</evidence>
<dbReference type="AlphaFoldDB" id="A0A5S3WUL0"/>
<dbReference type="RefSeq" id="WP_138546722.1">
    <property type="nucleotide sequence ID" value="NZ_PNCJ01000052.1"/>
</dbReference>
<dbReference type="InterPro" id="IPR023214">
    <property type="entry name" value="HAD_sf"/>
</dbReference>
<name>A0A5S3WUL0_9GAMM</name>
<dbReference type="Gene3D" id="3.40.50.1000">
    <property type="entry name" value="HAD superfamily/HAD-like"/>
    <property type="match status" value="1"/>
</dbReference>
<dbReference type="InterPro" id="IPR006379">
    <property type="entry name" value="HAD-SF_hydro_IIB"/>
</dbReference>
<dbReference type="OrthoDB" id="193379at2"/>